<proteinExistence type="predicted"/>
<evidence type="ECO:0000259" key="1">
    <source>
        <dbReference type="SMART" id="SM00943"/>
    </source>
</evidence>
<dbReference type="InterPro" id="IPR015330">
    <property type="entry name" value="DNA_primase/pol_bifunc_N"/>
</dbReference>
<dbReference type="SUPFAM" id="SSF56747">
    <property type="entry name" value="Prim-pol domain"/>
    <property type="match status" value="1"/>
</dbReference>
<evidence type="ECO:0000313" key="3">
    <source>
        <dbReference type="Proteomes" id="UP001174347"/>
    </source>
</evidence>
<protein>
    <submittedName>
        <fullName evidence="2">Bifunctional DNA primase/polymerase</fullName>
    </submittedName>
</protein>
<dbReference type="InterPro" id="IPR027417">
    <property type="entry name" value="P-loop_NTPase"/>
</dbReference>
<comment type="caution">
    <text evidence="2">The sequence shown here is derived from an EMBL/GenBank/DDBJ whole genome shotgun (WGS) entry which is preliminary data.</text>
</comment>
<accession>A0ABT8Q4Y8</accession>
<feature type="domain" description="DNA primase/polymerase bifunctional N-terminal" evidence="1">
    <location>
        <begin position="44"/>
        <end position="195"/>
    </location>
</feature>
<organism evidence="2 3">
    <name type="scientific">Corynebacterium kefirresidentii</name>
    <dbReference type="NCBI Taxonomy" id="1979527"/>
    <lineage>
        <taxon>Bacteria</taxon>
        <taxon>Bacillati</taxon>
        <taxon>Actinomycetota</taxon>
        <taxon>Actinomycetes</taxon>
        <taxon>Mycobacteriales</taxon>
        <taxon>Corynebacteriaceae</taxon>
        <taxon>Corynebacterium</taxon>
    </lineage>
</organism>
<evidence type="ECO:0000313" key="2">
    <source>
        <dbReference type="EMBL" id="MDN8620323.1"/>
    </source>
</evidence>
<dbReference type="Pfam" id="PF09250">
    <property type="entry name" value="Prim-Pol"/>
    <property type="match status" value="1"/>
</dbReference>
<gene>
    <name evidence="2" type="ORF">Q0N36_06990</name>
</gene>
<dbReference type="Pfam" id="PF13481">
    <property type="entry name" value="AAA_25"/>
    <property type="match status" value="1"/>
</dbReference>
<dbReference type="SMART" id="SM00943">
    <property type="entry name" value="Prim-Pol"/>
    <property type="match status" value="1"/>
</dbReference>
<dbReference type="Gene3D" id="3.40.50.300">
    <property type="entry name" value="P-loop containing nucleotide triphosphate hydrolases"/>
    <property type="match status" value="1"/>
</dbReference>
<dbReference type="SUPFAM" id="SSF52540">
    <property type="entry name" value="P-loop containing nucleoside triphosphate hydrolases"/>
    <property type="match status" value="1"/>
</dbReference>
<name>A0ABT8Q4Y8_9CORY</name>
<dbReference type="RefSeq" id="WP_301732673.1">
    <property type="nucleotide sequence ID" value="NZ_JAUKFL010000015.1"/>
</dbReference>
<sequence>MVTHNFESTQSAQRGLSRAERLTDILSSAARVDLDDRDLVLDYVHALQAEGVAVLPLRAGEKLPATPNGVHGATTDPATFDAMYSTGCNLGMNLGASGIVVVDADTPAEVKDWQDWQKEHATSMPRATVATPGTAQAHHGGGHWWIDAENAGELKESKAGTATVMTGDRYVVLPGSVRTDVANPNQPAYVVQGAVYSSVQGSAVIEAARRVDKPETKTTRETSKSSVTSIDQWAQETDWEDLLTPDDWINTGDTDSCGCDIYTAPGTHASAKSATAHTGQCELSNNGGALAVWTDNPPQELMDVIEDKGKRVSKFDYVTYMHHDGDTSAAFEALGLDYSTGGQALSAAELRGSDTSRETTQPRGKVDLSVILADDYTPPTPTMWTRTDGENLLYPGRSHSVHGESESGKSLLMQALAAELITAGQRVLYLDYEDTALSVIGRLRAMGTPDDATLSMLDYWNPEPAGGDSVEPEGLDYMAGQSYGLVVIDGVTTALSDAGLNSNDGDDVVQWFGKVVNYLATSTGAAVVVVDHVVKNGTGGRFAVGSNQKMGQLTGAAYTVDVLTPPAQGKVGTLEVYIGKDKGGGVRKFAETPNQHRQARVATVTVDGTGGGLSVTVDPPHEDTKRAKQATATDGAVSRVDLYLSGLGDEKRPSLHEIVYAIVATYDDGDGLPEARLKNLWKELSPRTTGGAKRFTTALNRAKDKGLIARKKRGSRAWVAAPGADISAPARALVEHIKLDAEKDAIEALE</sequence>
<dbReference type="EMBL" id="JAUKFM010000004">
    <property type="protein sequence ID" value="MDN8620323.1"/>
    <property type="molecule type" value="Genomic_DNA"/>
</dbReference>
<dbReference type="Proteomes" id="UP001174347">
    <property type="component" value="Unassembled WGS sequence"/>
</dbReference>
<reference evidence="2" key="1">
    <citation type="submission" date="2023-07" db="EMBL/GenBank/DDBJ databases">
        <title>Insights into the diversity of cutaneous corynebacteria.</title>
        <authorList>
            <person name="Bruggemann H."/>
            <person name="Poehlein A."/>
        </authorList>
    </citation>
    <scope>NUCLEOTIDE SEQUENCE</scope>
    <source>
        <strain evidence="2">P7_F1</strain>
    </source>
</reference>
<keyword evidence="3" id="KW-1185">Reference proteome</keyword>